<dbReference type="Pfam" id="PF00046">
    <property type="entry name" value="Homeodomain"/>
    <property type="match status" value="1"/>
</dbReference>
<evidence type="ECO:0000256" key="4">
    <source>
        <dbReference type="PROSITE-ProRule" id="PRU00108"/>
    </source>
</evidence>
<dbReference type="InterPro" id="IPR001356">
    <property type="entry name" value="HD"/>
</dbReference>
<feature type="compositionally biased region" description="Basic and acidic residues" evidence="6">
    <location>
        <begin position="321"/>
        <end position="330"/>
    </location>
</feature>
<dbReference type="PROSITE" id="PS00027">
    <property type="entry name" value="HOMEOBOX_1"/>
    <property type="match status" value="1"/>
</dbReference>
<evidence type="ECO:0000256" key="1">
    <source>
        <dbReference type="ARBA" id="ARBA00023125"/>
    </source>
</evidence>
<keyword evidence="3 4" id="KW-0539">Nucleus</keyword>
<dbReference type="AlphaFoldDB" id="A0A177B0K3"/>
<organism evidence="8 9">
    <name type="scientific">Intoshia linei</name>
    <dbReference type="NCBI Taxonomy" id="1819745"/>
    <lineage>
        <taxon>Eukaryota</taxon>
        <taxon>Metazoa</taxon>
        <taxon>Spiralia</taxon>
        <taxon>Lophotrochozoa</taxon>
        <taxon>Mesozoa</taxon>
        <taxon>Orthonectida</taxon>
        <taxon>Rhopaluridae</taxon>
        <taxon>Intoshia</taxon>
    </lineage>
</organism>
<evidence type="ECO:0000256" key="6">
    <source>
        <dbReference type="SAM" id="MobiDB-lite"/>
    </source>
</evidence>
<protein>
    <submittedName>
        <fullName evidence="8">Homeobox protein six1a</fullName>
    </submittedName>
</protein>
<dbReference type="SMART" id="SM00389">
    <property type="entry name" value="HOX"/>
    <property type="match status" value="1"/>
</dbReference>
<dbReference type="SUPFAM" id="SSF46689">
    <property type="entry name" value="Homeodomain-like"/>
    <property type="match status" value="1"/>
</dbReference>
<dbReference type="GO" id="GO:0000978">
    <property type="term" value="F:RNA polymerase II cis-regulatory region sequence-specific DNA binding"/>
    <property type="evidence" value="ECO:0007669"/>
    <property type="project" value="TreeGrafter"/>
</dbReference>
<dbReference type="Proteomes" id="UP000078046">
    <property type="component" value="Unassembled WGS sequence"/>
</dbReference>
<keyword evidence="9" id="KW-1185">Reference proteome</keyword>
<dbReference type="PANTHER" id="PTHR10390:SF61">
    <property type="entry name" value="HOMEOBOX PROTEIN SIX2"/>
    <property type="match status" value="1"/>
</dbReference>
<dbReference type="PANTHER" id="PTHR10390">
    <property type="entry name" value="HOMEOBOX PROTEIN SIX"/>
    <property type="match status" value="1"/>
</dbReference>
<dbReference type="Gene3D" id="1.10.10.60">
    <property type="entry name" value="Homeodomain-like"/>
    <property type="match status" value="1"/>
</dbReference>
<feature type="compositionally biased region" description="Basic and acidic residues" evidence="6">
    <location>
        <begin position="298"/>
        <end position="314"/>
    </location>
</feature>
<accession>A0A177B0K3</accession>
<proteinExistence type="predicted"/>
<evidence type="ECO:0000256" key="3">
    <source>
        <dbReference type="ARBA" id="ARBA00023242"/>
    </source>
</evidence>
<sequence length="473" mass="56045">MSSRQFITVSNFNNGCISNNKNYTGISISDYNFQNFYQTNGKDQVFPKDHQNGIKLDDYMGKDTKPCQLSKIDYDESKNDDNGYAKNCRYENSLDLFDKKTEYSIINPSLPDKDSTTSQCYKFQFNNNNINHGCEFTLQQISCICETLEKSNNIERLARFVWSLPACEMLQKNESVLKAKTIILYHTGHFIELYQTIESNNFSIKNHGKLQQLWFKAHYIETQNIRGRPLGAVGKYRVRRKFPLPRTIWDGEETSYCFKEKSRNVLRRCPREKRNLSETTGLTTTQVSNWFKNRRQRDRAADAKEKTENDKDSIEENSDGSESRKENNHDIEKNYDLYMYKRKNLTQNTLKRNNMDYYNIKNSYPIFPQEKIGNYEDILSNQDVKYNDNAKQIYQNEISSLNYTNFVDSNSNLYSSQNTSKDMDNYYKLQRNYQTPSIPNSNYNPYNYVNSQKYYNNHQFYEFDQFDQSKNKK</sequence>
<name>A0A177B0K3_9BILA</name>
<dbReference type="OrthoDB" id="3501850at2759"/>
<dbReference type="GO" id="GO:0005667">
    <property type="term" value="C:transcription regulator complex"/>
    <property type="evidence" value="ECO:0007669"/>
    <property type="project" value="TreeGrafter"/>
</dbReference>
<evidence type="ECO:0000313" key="9">
    <source>
        <dbReference type="Proteomes" id="UP000078046"/>
    </source>
</evidence>
<feature type="region of interest" description="Disordered" evidence="6">
    <location>
        <begin position="287"/>
        <end position="330"/>
    </location>
</feature>
<comment type="subcellular location">
    <subcellularLocation>
        <location evidence="4 5">Nucleus</location>
    </subcellularLocation>
</comment>
<dbReference type="CDD" id="cd00086">
    <property type="entry name" value="homeodomain"/>
    <property type="match status" value="1"/>
</dbReference>
<dbReference type="InterPro" id="IPR017970">
    <property type="entry name" value="Homeobox_CS"/>
</dbReference>
<dbReference type="EMBL" id="LWCA01000583">
    <property type="protein sequence ID" value="OAF67756.1"/>
    <property type="molecule type" value="Genomic_DNA"/>
</dbReference>
<feature type="DNA-binding region" description="Homeobox" evidence="4">
    <location>
        <begin position="273"/>
        <end position="302"/>
    </location>
</feature>
<feature type="domain" description="Homeobox" evidence="7">
    <location>
        <begin position="271"/>
        <end position="301"/>
    </location>
</feature>
<keyword evidence="1 4" id="KW-0238">DNA-binding</keyword>
<evidence type="ECO:0000256" key="2">
    <source>
        <dbReference type="ARBA" id="ARBA00023155"/>
    </source>
</evidence>
<keyword evidence="2 4" id="KW-0371">Homeobox</keyword>
<dbReference type="GO" id="GO:0005634">
    <property type="term" value="C:nucleus"/>
    <property type="evidence" value="ECO:0007669"/>
    <property type="project" value="UniProtKB-SubCell"/>
</dbReference>
<dbReference type="Pfam" id="PF16878">
    <property type="entry name" value="SIX1_SD"/>
    <property type="match status" value="1"/>
</dbReference>
<reference evidence="8 9" key="1">
    <citation type="submission" date="2016-04" db="EMBL/GenBank/DDBJ databases">
        <title>The genome of Intoshia linei affirms orthonectids as highly simplified spiralians.</title>
        <authorList>
            <person name="Mikhailov K.V."/>
            <person name="Slusarev G.S."/>
            <person name="Nikitin M.A."/>
            <person name="Logacheva M.D."/>
            <person name="Penin A."/>
            <person name="Aleoshin V."/>
            <person name="Panchin Y.V."/>
        </authorList>
    </citation>
    <scope>NUCLEOTIDE SEQUENCE [LARGE SCALE GENOMIC DNA]</scope>
    <source>
        <strain evidence="8">Intl2013</strain>
        <tissue evidence="8">Whole animal</tissue>
    </source>
</reference>
<evidence type="ECO:0000256" key="5">
    <source>
        <dbReference type="RuleBase" id="RU000682"/>
    </source>
</evidence>
<evidence type="ECO:0000259" key="7">
    <source>
        <dbReference type="PROSITE" id="PS50071"/>
    </source>
</evidence>
<dbReference type="PROSITE" id="PS50071">
    <property type="entry name" value="HOMEOBOX_2"/>
    <property type="match status" value="1"/>
</dbReference>
<dbReference type="InterPro" id="IPR031701">
    <property type="entry name" value="SIX1_SD"/>
</dbReference>
<comment type="caution">
    <text evidence="8">The sequence shown here is derived from an EMBL/GenBank/DDBJ whole genome shotgun (WGS) entry which is preliminary data.</text>
</comment>
<gene>
    <name evidence="8" type="ORF">A3Q56_04513</name>
</gene>
<evidence type="ECO:0000313" key="8">
    <source>
        <dbReference type="EMBL" id="OAF67756.1"/>
    </source>
</evidence>
<dbReference type="InterPro" id="IPR009057">
    <property type="entry name" value="Homeodomain-like_sf"/>
</dbReference>
<dbReference type="GO" id="GO:0000981">
    <property type="term" value="F:DNA-binding transcription factor activity, RNA polymerase II-specific"/>
    <property type="evidence" value="ECO:0007669"/>
    <property type="project" value="InterPro"/>
</dbReference>